<reference evidence="2 3" key="2">
    <citation type="submission" date="2015-01" db="EMBL/GenBank/DDBJ databases">
        <authorList>
            <consortium name="NBRP consortium"/>
            <person name="Sawabe T."/>
            <person name="Meirelles P."/>
            <person name="Feng G."/>
            <person name="Sayaka M."/>
            <person name="Hattori M."/>
            <person name="Ohkuma M."/>
        </authorList>
    </citation>
    <scope>NUCLEOTIDE SEQUENCE [LARGE SCALE GENOMIC DNA]</scope>
    <source>
        <strain evidence="2 3">JCM19232</strain>
    </source>
</reference>
<dbReference type="AlphaFoldDB" id="A0A0B8PAG5"/>
<dbReference type="EMBL" id="BBSA01000001">
    <property type="protein sequence ID" value="GAM60178.1"/>
    <property type="molecule type" value="Genomic_DNA"/>
</dbReference>
<keyword evidence="1" id="KW-0732">Signal</keyword>
<reference evidence="2 3" key="1">
    <citation type="submission" date="2015-01" db="EMBL/GenBank/DDBJ databases">
        <title>Vibrio sp. C5 JCM 19232 whole genome shotgun sequence.</title>
        <authorList>
            <person name="Sawabe T."/>
            <person name="Meirelles P."/>
            <person name="Feng G."/>
            <person name="Sayaka M."/>
            <person name="Hattori M."/>
            <person name="Ohkuma M."/>
        </authorList>
    </citation>
    <scope>NUCLEOTIDE SEQUENCE [LARGE SCALE GENOMIC DNA]</scope>
    <source>
        <strain evidence="2 3">JCM19232</strain>
    </source>
</reference>
<dbReference type="Proteomes" id="UP000031670">
    <property type="component" value="Unassembled WGS sequence"/>
</dbReference>
<organism evidence="2 3">
    <name type="scientific">Vibrio ishigakensis</name>
    <dbReference type="NCBI Taxonomy" id="1481914"/>
    <lineage>
        <taxon>Bacteria</taxon>
        <taxon>Pseudomonadati</taxon>
        <taxon>Pseudomonadota</taxon>
        <taxon>Gammaproteobacteria</taxon>
        <taxon>Vibrionales</taxon>
        <taxon>Vibrionaceae</taxon>
        <taxon>Vibrio</taxon>
    </lineage>
</organism>
<name>A0A0B8PAG5_9VIBR</name>
<feature type="signal peptide" evidence="1">
    <location>
        <begin position="1"/>
        <end position="18"/>
    </location>
</feature>
<evidence type="ECO:0000313" key="2">
    <source>
        <dbReference type="EMBL" id="GAM60178.1"/>
    </source>
</evidence>
<evidence type="ECO:0000313" key="3">
    <source>
        <dbReference type="Proteomes" id="UP000031670"/>
    </source>
</evidence>
<proteinExistence type="predicted"/>
<sequence length="213" mass="24257">MFRFVLLSLLFVSNSIYAFSINDFGWFHSATLRNHVDVVSENQEVSGSIKLTPVDKLSAAYQTTAGGNYYFEYARACKLSSELFLSADIGYFDMVEDESIGYVGAMLSYVPRNDLVLSLDFAETESIDDYSMLEHRFVAVSALWKPTYKSELMLQATRIQTKGIMQDLVGNYNEYEAYASYQCTKTIKPYVYTVKKETSKDMNVNLGVEFNFN</sequence>
<gene>
    <name evidence="2" type="ORF">JCM19232_511</name>
</gene>
<evidence type="ECO:0000256" key="1">
    <source>
        <dbReference type="SAM" id="SignalP"/>
    </source>
</evidence>
<comment type="caution">
    <text evidence="2">The sequence shown here is derived from an EMBL/GenBank/DDBJ whole genome shotgun (WGS) entry which is preliminary data.</text>
</comment>
<accession>A0A0B8PAG5</accession>
<feature type="chain" id="PRO_5002123050" evidence="1">
    <location>
        <begin position="19"/>
        <end position="213"/>
    </location>
</feature>
<protein>
    <submittedName>
        <fullName evidence="2">Uncharacterized protein</fullName>
    </submittedName>
</protein>